<name>A0A483IVE5_KLEPN</name>
<keyword evidence="1" id="KW-0378">Hydrolase</keyword>
<dbReference type="RefSeq" id="WP_125337164.1">
    <property type="nucleotide sequence ID" value="NZ_CABDVZ010000001.1"/>
</dbReference>
<dbReference type="SUPFAM" id="SSF117074">
    <property type="entry name" value="Hypothetical protein PA1324"/>
    <property type="match status" value="1"/>
</dbReference>
<evidence type="ECO:0000313" key="1">
    <source>
        <dbReference type="EMBL" id="TCX36547.1"/>
    </source>
</evidence>
<accession>A0A483IVE5</accession>
<proteinExistence type="predicted"/>
<protein>
    <submittedName>
        <fullName evidence="1">Carboxypeptidase regulatory-like domain-containing protein</fullName>
    </submittedName>
</protein>
<sequence>MKKIITVALCVMGLSGCVPPQGNYGTQHQVKQVVKRPAFPVEEYAALPKKGTGVVKGELFGVTRGGDVKIGAGQSITLRPLTSYVRNTPKIDFQTQELEPIDKRISAYDRVINTDAQGKFEFDNVPPGEYSVFGMFSWYAGYMPQLVFLNKDITVKNGETVQVQP</sequence>
<dbReference type="EMBL" id="SDCJ01000016">
    <property type="protein sequence ID" value="TCX36547.1"/>
    <property type="molecule type" value="Genomic_DNA"/>
</dbReference>
<dbReference type="PROSITE" id="PS51257">
    <property type="entry name" value="PROKAR_LIPOPROTEIN"/>
    <property type="match status" value="1"/>
</dbReference>
<keyword evidence="1" id="KW-0645">Protease</keyword>
<gene>
    <name evidence="1" type="ORF">ETE75_19970</name>
</gene>
<reference evidence="1" key="1">
    <citation type="submission" date="2019-01" db="EMBL/GenBank/DDBJ databases">
        <authorList>
            <person name="Lista F."/>
            <person name="Anselmo A."/>
        </authorList>
    </citation>
    <scope>NUCLEOTIDE SEQUENCE</scope>
    <source>
        <strain evidence="1">13S</strain>
    </source>
</reference>
<comment type="caution">
    <text evidence="1">The sequence shown here is derived from an EMBL/GenBank/DDBJ whole genome shotgun (WGS) entry which is preliminary data.</text>
</comment>
<dbReference type="GO" id="GO:0004180">
    <property type="term" value="F:carboxypeptidase activity"/>
    <property type="evidence" value="ECO:0007669"/>
    <property type="project" value="UniProtKB-KW"/>
</dbReference>
<organism evidence="1">
    <name type="scientific">Klebsiella pneumoniae</name>
    <dbReference type="NCBI Taxonomy" id="573"/>
    <lineage>
        <taxon>Bacteria</taxon>
        <taxon>Pseudomonadati</taxon>
        <taxon>Pseudomonadota</taxon>
        <taxon>Gammaproteobacteria</taxon>
        <taxon>Enterobacterales</taxon>
        <taxon>Enterobacteriaceae</taxon>
        <taxon>Klebsiella/Raoultella group</taxon>
        <taxon>Klebsiella</taxon>
        <taxon>Klebsiella pneumoniae complex</taxon>
    </lineage>
</organism>
<dbReference type="Gene3D" id="2.60.40.1120">
    <property type="entry name" value="Carboxypeptidase-like, regulatory domain"/>
    <property type="match status" value="1"/>
</dbReference>
<dbReference type="AlphaFoldDB" id="A0A483IVE5"/>
<keyword evidence="1" id="KW-0121">Carboxypeptidase</keyword>